<name>X1EM37_9ZZZZ</name>
<dbReference type="AlphaFoldDB" id="X1EM37"/>
<reference evidence="1" key="1">
    <citation type="journal article" date="2014" name="Front. Microbiol.">
        <title>High frequency of phylogenetically diverse reductive dehalogenase-homologous genes in deep subseafloor sedimentary metagenomes.</title>
        <authorList>
            <person name="Kawai M."/>
            <person name="Futagami T."/>
            <person name="Toyoda A."/>
            <person name="Takaki Y."/>
            <person name="Nishi S."/>
            <person name="Hori S."/>
            <person name="Arai W."/>
            <person name="Tsubouchi T."/>
            <person name="Morono Y."/>
            <person name="Uchiyama I."/>
            <person name="Ito T."/>
            <person name="Fujiyama A."/>
            <person name="Inagaki F."/>
            <person name="Takami H."/>
        </authorList>
    </citation>
    <scope>NUCLEOTIDE SEQUENCE</scope>
    <source>
        <strain evidence="1">Expedition CK06-06</strain>
    </source>
</reference>
<sequence length="283" mass="32227">MEKEVKLKSKHFKNVDDNAPMDAIKKLAEKAIASNNDEKIKDSLADILSYIESIGHGNVFTLIPKVGMKESSCIEYINEQGLANYANNLIGFITYSLIIMDKSAIYALESHFEHIHSFWMVKAFKYDDDVQGSELLLVYLTNAIGMLRGFYNMERSPVVLHCKDQKENKCVVWNCPNRGDILIYTPFGIWRFCKKCNEKIMSNIQNVHMCGELLRQSNGETVIINNWEEFADRLMPEFLQMMTDCLDVAGHDCCVCGEPAVGTGALFKPYCKEHVGFPRDVLK</sequence>
<organism evidence="1">
    <name type="scientific">marine sediment metagenome</name>
    <dbReference type="NCBI Taxonomy" id="412755"/>
    <lineage>
        <taxon>unclassified sequences</taxon>
        <taxon>metagenomes</taxon>
        <taxon>ecological metagenomes</taxon>
    </lineage>
</organism>
<comment type="caution">
    <text evidence="1">The sequence shown here is derived from an EMBL/GenBank/DDBJ whole genome shotgun (WGS) entry which is preliminary data.</text>
</comment>
<proteinExistence type="predicted"/>
<accession>X1EM37</accession>
<evidence type="ECO:0000313" key="1">
    <source>
        <dbReference type="EMBL" id="GAH34411.1"/>
    </source>
</evidence>
<dbReference type="EMBL" id="BARU01007930">
    <property type="protein sequence ID" value="GAH34411.1"/>
    <property type="molecule type" value="Genomic_DNA"/>
</dbReference>
<protein>
    <submittedName>
        <fullName evidence="1">Uncharacterized protein</fullName>
    </submittedName>
</protein>
<feature type="non-terminal residue" evidence="1">
    <location>
        <position position="283"/>
    </location>
</feature>
<gene>
    <name evidence="1" type="ORF">S03H2_15585</name>
</gene>